<organism evidence="2 3">
    <name type="scientific">Rhodoferax ferrireducens</name>
    <dbReference type="NCBI Taxonomy" id="192843"/>
    <lineage>
        <taxon>Bacteria</taxon>
        <taxon>Pseudomonadati</taxon>
        <taxon>Pseudomonadota</taxon>
        <taxon>Betaproteobacteria</taxon>
        <taxon>Burkholderiales</taxon>
        <taxon>Comamonadaceae</taxon>
        <taxon>Rhodoferax</taxon>
    </lineage>
</organism>
<feature type="compositionally biased region" description="Low complexity" evidence="1">
    <location>
        <begin position="48"/>
        <end position="58"/>
    </location>
</feature>
<sequence length="86" mass="9153">MLNYLIAMVALMGMLLLWASVQAMARRFAERHPHLGPLREEGAGCGSGSCSCGTSCSSPETSDAPDARQGGTPSPRQTLYTIQEPQ</sequence>
<proteinExistence type="predicted"/>
<comment type="caution">
    <text evidence="2">The sequence shown here is derived from an EMBL/GenBank/DDBJ whole genome shotgun (WGS) entry which is preliminary data.</text>
</comment>
<feature type="region of interest" description="Disordered" evidence="1">
    <location>
        <begin position="36"/>
        <end position="86"/>
    </location>
</feature>
<evidence type="ECO:0000313" key="3">
    <source>
        <dbReference type="Proteomes" id="UP000192505"/>
    </source>
</evidence>
<reference evidence="2 3" key="1">
    <citation type="submission" date="2017-01" db="EMBL/GenBank/DDBJ databases">
        <title>Novel large sulfur bacteria in the metagenomes of groundwater-fed chemosynthetic microbial mats in the Lake Huron basin.</title>
        <authorList>
            <person name="Sharrar A.M."/>
            <person name="Flood B.E."/>
            <person name="Bailey J.V."/>
            <person name="Jones D.S."/>
            <person name="Biddanda B."/>
            <person name="Ruberg S.A."/>
            <person name="Marcus D.N."/>
            <person name="Dick G.J."/>
        </authorList>
    </citation>
    <scope>NUCLEOTIDE SEQUENCE [LARGE SCALE GENOMIC DNA]</scope>
    <source>
        <strain evidence="2">A7</strain>
    </source>
</reference>
<protein>
    <submittedName>
        <fullName evidence="2">Uncharacterized protein</fullName>
    </submittedName>
</protein>
<feature type="compositionally biased region" description="Polar residues" evidence="1">
    <location>
        <begin position="71"/>
        <end position="86"/>
    </location>
</feature>
<evidence type="ECO:0000313" key="2">
    <source>
        <dbReference type="EMBL" id="OQW86243.1"/>
    </source>
</evidence>
<dbReference type="AlphaFoldDB" id="A0A1W9KPY8"/>
<dbReference type="EMBL" id="MTEI01000020">
    <property type="protein sequence ID" value="OQW86243.1"/>
    <property type="molecule type" value="Genomic_DNA"/>
</dbReference>
<gene>
    <name evidence="2" type="ORF">BWK72_18385</name>
</gene>
<accession>A0A1W9KPY8</accession>
<name>A0A1W9KPY8_9BURK</name>
<dbReference type="Proteomes" id="UP000192505">
    <property type="component" value="Unassembled WGS sequence"/>
</dbReference>
<evidence type="ECO:0000256" key="1">
    <source>
        <dbReference type="SAM" id="MobiDB-lite"/>
    </source>
</evidence>